<dbReference type="AlphaFoldDB" id="A0A543GD63"/>
<sequence>MSAEWNFMDPASRANLMRTVRAEAASFFELAANTEWEAPTACANWQVRDHVGHMIDVTEGYFIGFDHARAGTAAPGPLGLPMMSERLDEHARAFRSLAKEDALKRVHEDFERMLGISDGLTDEEWTGLMVPHPYMGPLPACCYPVFQLVDYAVHGWDIRERTDAARPLAGDAADLLVPVALIVWQSTALTSELSEPFAVGVRVTSGANAGDYRFDCGPEGLTYAPADLGDVPAVVEFDPGTLVLASYRRLRGGTIRGDQAVADRFRRLFFPI</sequence>
<evidence type="ECO:0000313" key="2">
    <source>
        <dbReference type="EMBL" id="TQM44010.1"/>
    </source>
</evidence>
<protein>
    <submittedName>
        <fullName evidence="2">Uncharacterized protein (TIGR03083 family)</fullName>
    </submittedName>
</protein>
<dbReference type="SUPFAM" id="SSF109854">
    <property type="entry name" value="DinB/YfiT-like putative metalloenzymes"/>
    <property type="match status" value="1"/>
</dbReference>
<accession>A0A543GD63</accession>
<evidence type="ECO:0000259" key="1">
    <source>
        <dbReference type="Pfam" id="PF11716"/>
    </source>
</evidence>
<name>A0A543GD63_9PSEU</name>
<dbReference type="Pfam" id="PF11716">
    <property type="entry name" value="MDMPI_N"/>
    <property type="match status" value="1"/>
</dbReference>
<dbReference type="GO" id="GO:0046872">
    <property type="term" value="F:metal ion binding"/>
    <property type="evidence" value="ECO:0007669"/>
    <property type="project" value="InterPro"/>
</dbReference>
<dbReference type="EMBL" id="VFPH01000001">
    <property type="protein sequence ID" value="TQM44010.1"/>
    <property type="molecule type" value="Genomic_DNA"/>
</dbReference>
<dbReference type="InterPro" id="IPR034660">
    <property type="entry name" value="DinB/YfiT-like"/>
</dbReference>
<dbReference type="NCBIfam" id="TIGR03083">
    <property type="entry name" value="maleylpyruvate isomerase family mycothiol-dependent enzyme"/>
    <property type="match status" value="1"/>
</dbReference>
<gene>
    <name evidence="2" type="ORF">FB388_1369</name>
</gene>
<dbReference type="Gene3D" id="1.20.120.450">
    <property type="entry name" value="dinb family like domain"/>
    <property type="match status" value="1"/>
</dbReference>
<organism evidence="2 3">
    <name type="scientific">Pseudonocardia cypriaca</name>
    <dbReference type="NCBI Taxonomy" id="882449"/>
    <lineage>
        <taxon>Bacteria</taxon>
        <taxon>Bacillati</taxon>
        <taxon>Actinomycetota</taxon>
        <taxon>Actinomycetes</taxon>
        <taxon>Pseudonocardiales</taxon>
        <taxon>Pseudonocardiaceae</taxon>
        <taxon>Pseudonocardia</taxon>
    </lineage>
</organism>
<feature type="domain" description="Mycothiol-dependent maleylpyruvate isomerase metal-binding" evidence="1">
    <location>
        <begin position="19"/>
        <end position="159"/>
    </location>
</feature>
<dbReference type="RefSeq" id="WP_211361800.1">
    <property type="nucleotide sequence ID" value="NZ_VFPH01000001.1"/>
</dbReference>
<reference evidence="2 3" key="1">
    <citation type="submission" date="2019-06" db="EMBL/GenBank/DDBJ databases">
        <title>Sequencing the genomes of 1000 actinobacteria strains.</title>
        <authorList>
            <person name="Klenk H.-P."/>
        </authorList>
    </citation>
    <scope>NUCLEOTIDE SEQUENCE [LARGE SCALE GENOMIC DNA]</scope>
    <source>
        <strain evidence="2 3">DSM 45511</strain>
    </source>
</reference>
<proteinExistence type="predicted"/>
<keyword evidence="3" id="KW-1185">Reference proteome</keyword>
<evidence type="ECO:0000313" key="3">
    <source>
        <dbReference type="Proteomes" id="UP000319818"/>
    </source>
</evidence>
<dbReference type="Proteomes" id="UP000319818">
    <property type="component" value="Unassembled WGS sequence"/>
</dbReference>
<dbReference type="InterPro" id="IPR024344">
    <property type="entry name" value="MDMPI_metal-binding"/>
</dbReference>
<comment type="caution">
    <text evidence="2">The sequence shown here is derived from an EMBL/GenBank/DDBJ whole genome shotgun (WGS) entry which is preliminary data.</text>
</comment>
<dbReference type="InterPro" id="IPR017517">
    <property type="entry name" value="Maleyloyr_isom"/>
</dbReference>